<dbReference type="RefSeq" id="WP_214385444.1">
    <property type="nucleotide sequence ID" value="NZ_JAFLWW010000001.1"/>
</dbReference>
<proteinExistence type="predicted"/>
<evidence type="ECO:0000313" key="2">
    <source>
        <dbReference type="Proteomes" id="UP001138921"/>
    </source>
</evidence>
<sequence length="105" mass="11802">MSLYDFCTHIADPDTGAIIIDDYECQLSASVEIRNGLPEYHFDEVIKDGVDLLKSKSTMTKMLAFTIIEQAETASWLHDKINEREGIVCRGLGYNDPASRFVRAS</sequence>
<reference evidence="1" key="1">
    <citation type="journal article" date="2021" name="Microorganisms">
        <title>Phylogenomic Reconstruction and Metabolic Potential of the Genus Aminobacter.</title>
        <authorList>
            <person name="Artuso I."/>
            <person name="Turrini P."/>
            <person name="Pirolo M."/>
            <person name="Lugli G.A."/>
            <person name="Ventura M."/>
            <person name="Visca P."/>
        </authorList>
    </citation>
    <scope>NUCLEOTIDE SEQUENCE</scope>
    <source>
        <strain evidence="1">LMG 26462</strain>
    </source>
</reference>
<protein>
    <submittedName>
        <fullName evidence="1">Uncharacterized protein</fullName>
    </submittedName>
</protein>
<organism evidence="1 2">
    <name type="scientific">Aminobacter anthyllidis</name>
    <dbReference type="NCBI Taxonomy" id="1035067"/>
    <lineage>
        <taxon>Bacteria</taxon>
        <taxon>Pseudomonadati</taxon>
        <taxon>Pseudomonadota</taxon>
        <taxon>Alphaproteobacteria</taxon>
        <taxon>Hyphomicrobiales</taxon>
        <taxon>Phyllobacteriaceae</taxon>
        <taxon>Aminobacter</taxon>
    </lineage>
</organism>
<accession>A0A9X1D437</accession>
<reference evidence="1" key="2">
    <citation type="submission" date="2021-03" db="EMBL/GenBank/DDBJ databases">
        <authorList>
            <person name="Artuso I."/>
            <person name="Turrini P."/>
            <person name="Pirolo M."/>
            <person name="Lugli G.A."/>
            <person name="Ventura M."/>
            <person name="Visca P."/>
        </authorList>
    </citation>
    <scope>NUCLEOTIDE SEQUENCE</scope>
    <source>
        <strain evidence="1">LMG 26462</strain>
    </source>
</reference>
<dbReference type="Proteomes" id="UP001138921">
    <property type="component" value="Unassembled WGS sequence"/>
</dbReference>
<evidence type="ECO:0000313" key="1">
    <source>
        <dbReference type="EMBL" id="MBT1154324.1"/>
    </source>
</evidence>
<dbReference type="EMBL" id="JAFLWW010000001">
    <property type="protein sequence ID" value="MBT1154324.1"/>
    <property type="molecule type" value="Genomic_DNA"/>
</dbReference>
<dbReference type="AlphaFoldDB" id="A0A9X1D437"/>
<name>A0A9X1D437_9HYPH</name>
<keyword evidence="2" id="KW-1185">Reference proteome</keyword>
<comment type="caution">
    <text evidence="1">The sequence shown here is derived from an EMBL/GenBank/DDBJ whole genome shotgun (WGS) entry which is preliminary data.</text>
</comment>
<gene>
    <name evidence="1" type="ORF">J1C56_01830</name>
</gene>